<evidence type="ECO:0000313" key="2">
    <source>
        <dbReference type="Proteomes" id="UP001558632"/>
    </source>
</evidence>
<reference evidence="1 2" key="1">
    <citation type="submission" date="2024-07" db="EMBL/GenBank/DDBJ databases">
        <title>Enhanced genomic and transcriptomic resources for Trichinella pseudospiralis and T. spiralis underpin the discovery of pronounced molecular differences between stages and species.</title>
        <authorList>
            <person name="Pasi K.K."/>
            <person name="La Rosa G."/>
            <person name="Gomez-Morales M.A."/>
            <person name="Tosini F."/>
            <person name="Sumanam S."/>
            <person name="Young N.D."/>
            <person name="Chang B.C."/>
            <person name="Robin G.B."/>
        </authorList>
    </citation>
    <scope>NUCLEOTIDE SEQUENCE [LARGE SCALE GENOMIC DNA]</scope>
    <source>
        <strain evidence="1">ISS534</strain>
    </source>
</reference>
<evidence type="ECO:0000313" key="1">
    <source>
        <dbReference type="EMBL" id="KAL1228647.1"/>
    </source>
</evidence>
<protein>
    <submittedName>
        <fullName evidence="1">Fluoride-specific ion channel FluC</fullName>
    </submittedName>
</protein>
<sequence>MLSFLSHIVSAIFHAFWRDIFPCIIQQAFTDGLPSKPLQQCFIHVGFLTQVKPFQTVDCDKPNYLQTEAFFVPSFNALMAATFSFTDDAFLFDMSTLAM</sequence>
<keyword evidence="2" id="KW-1185">Reference proteome</keyword>
<organism evidence="1 2">
    <name type="scientific">Trichinella spiralis</name>
    <name type="common">Trichina worm</name>
    <dbReference type="NCBI Taxonomy" id="6334"/>
    <lineage>
        <taxon>Eukaryota</taxon>
        <taxon>Metazoa</taxon>
        <taxon>Ecdysozoa</taxon>
        <taxon>Nematoda</taxon>
        <taxon>Enoplea</taxon>
        <taxon>Dorylaimia</taxon>
        <taxon>Trichinellida</taxon>
        <taxon>Trichinellidae</taxon>
        <taxon>Trichinella</taxon>
    </lineage>
</organism>
<gene>
    <name evidence="1" type="ORF">TSPI_04360</name>
</gene>
<name>A0ABR3K3E7_TRISP</name>
<accession>A0ABR3K3E7</accession>
<dbReference type="Proteomes" id="UP001558632">
    <property type="component" value="Unassembled WGS sequence"/>
</dbReference>
<dbReference type="EMBL" id="JBEUSY010000501">
    <property type="protein sequence ID" value="KAL1228647.1"/>
    <property type="molecule type" value="Genomic_DNA"/>
</dbReference>
<proteinExistence type="predicted"/>
<comment type="caution">
    <text evidence="1">The sequence shown here is derived from an EMBL/GenBank/DDBJ whole genome shotgun (WGS) entry which is preliminary data.</text>
</comment>